<dbReference type="InterPro" id="IPR036322">
    <property type="entry name" value="WD40_repeat_dom_sf"/>
</dbReference>
<dbReference type="SUPFAM" id="SSF50978">
    <property type="entry name" value="WD40 repeat-like"/>
    <property type="match status" value="1"/>
</dbReference>
<dbReference type="InterPro" id="IPR015943">
    <property type="entry name" value="WD40/YVTN_repeat-like_dom_sf"/>
</dbReference>
<dbReference type="GO" id="GO:0080008">
    <property type="term" value="C:Cul4-RING E3 ubiquitin ligase complex"/>
    <property type="evidence" value="ECO:0007669"/>
    <property type="project" value="TreeGrafter"/>
</dbReference>
<feature type="repeat" description="WD" evidence="4">
    <location>
        <begin position="174"/>
        <end position="206"/>
    </location>
</feature>
<dbReference type="SMART" id="SM00320">
    <property type="entry name" value="WD40"/>
    <property type="match status" value="7"/>
</dbReference>
<evidence type="ECO:0000256" key="1">
    <source>
        <dbReference type="ARBA" id="ARBA00022574"/>
    </source>
</evidence>
<keyword evidence="2" id="KW-0677">Repeat</keyword>
<dbReference type="GeneTree" id="ENSGT00950000182900"/>
<protein>
    <submittedName>
        <fullName evidence="6">Uncharacterized protein</fullName>
    </submittedName>
</protein>
<dbReference type="InParanoid" id="A0A671DPJ9"/>
<dbReference type="Gene3D" id="2.130.10.10">
    <property type="entry name" value="YVTN repeat-like/Quinoprotein amine dehydrogenase"/>
    <property type="match status" value="1"/>
</dbReference>
<evidence type="ECO:0000256" key="4">
    <source>
        <dbReference type="PROSITE-ProRule" id="PRU00221"/>
    </source>
</evidence>
<feature type="region of interest" description="Disordered" evidence="5">
    <location>
        <begin position="1"/>
        <end position="105"/>
    </location>
</feature>
<dbReference type="Ensembl" id="ENSRFET00010003071.1">
    <property type="protein sequence ID" value="ENSRFEP00010002793.1"/>
    <property type="gene ID" value="ENSRFEG00010001995.1"/>
</dbReference>
<dbReference type="FunFam" id="2.130.10.10:FF:000144">
    <property type="entry name" value="DDB1- and CUL4-associated factor 8"/>
    <property type="match status" value="1"/>
</dbReference>
<dbReference type="Pfam" id="PF00400">
    <property type="entry name" value="WD40"/>
    <property type="match status" value="3"/>
</dbReference>
<reference evidence="7" key="3">
    <citation type="submission" date="2018-12" db="EMBL/GenBank/DDBJ databases">
        <title>G10K-VGP greater horseshoe bat female genome, primary haplotype.</title>
        <authorList>
            <person name="Teeling E."/>
            <person name="Myers G."/>
            <person name="Vernes S."/>
            <person name="Pippel M."/>
            <person name="Winkler S."/>
            <person name="Fedrigo O."/>
            <person name="Rhie A."/>
            <person name="Koren S."/>
            <person name="Phillippy A."/>
            <person name="Lewin H."/>
            <person name="Damas J."/>
            <person name="Howe K."/>
            <person name="Mountcastle J."/>
            <person name="Jarvis E.D."/>
        </authorList>
    </citation>
    <scope>NUCLEOTIDE SEQUENCE [LARGE SCALE GENOMIC DNA]</scope>
</reference>
<gene>
    <name evidence="6" type="primary">LOC117019943</name>
</gene>
<dbReference type="GO" id="GO:0005737">
    <property type="term" value="C:cytoplasm"/>
    <property type="evidence" value="ECO:0007669"/>
    <property type="project" value="TreeGrafter"/>
</dbReference>
<organism evidence="6 7">
    <name type="scientific">Rhinolophus ferrumequinum</name>
    <name type="common">Greater horseshoe bat</name>
    <dbReference type="NCBI Taxonomy" id="59479"/>
    <lineage>
        <taxon>Eukaryota</taxon>
        <taxon>Metazoa</taxon>
        <taxon>Chordata</taxon>
        <taxon>Craniata</taxon>
        <taxon>Vertebrata</taxon>
        <taxon>Euteleostomi</taxon>
        <taxon>Mammalia</taxon>
        <taxon>Eutheria</taxon>
        <taxon>Laurasiatheria</taxon>
        <taxon>Chiroptera</taxon>
        <taxon>Yinpterochiroptera</taxon>
        <taxon>Rhinolophoidea</taxon>
        <taxon>Rhinolophidae</taxon>
        <taxon>Rhinolophinae</taxon>
        <taxon>Rhinolophus</taxon>
    </lineage>
</organism>
<dbReference type="PANTHER" id="PTHR15574:SF42">
    <property type="entry name" value="DDB1- AND CUL4-ASSOCIATED FACTOR 8-LIKE PROTEIN 2"/>
    <property type="match status" value="1"/>
</dbReference>
<dbReference type="GeneID" id="117019943"/>
<feature type="region of interest" description="Disordered" evidence="5">
    <location>
        <begin position="542"/>
        <end position="582"/>
    </location>
</feature>
<proteinExistence type="inferred from homology"/>
<reference evidence="6 7" key="2">
    <citation type="journal article" date="2018" name="Annu Rev Anim Biosci">
        <title>Bat Biology, Genomes, and the Bat1K Project: To Generate Chromosome-Level Genomes for All Living Bat Species.</title>
        <authorList>
            <person name="Teeling E.C."/>
            <person name="Vernes S.C."/>
            <person name="Davalos L.M."/>
            <person name="Ray D.A."/>
            <person name="Gilbert M.T.P."/>
            <person name="Myers E."/>
        </authorList>
    </citation>
    <scope>NUCLEOTIDE SEQUENCE</scope>
</reference>
<evidence type="ECO:0000313" key="7">
    <source>
        <dbReference type="Proteomes" id="UP000472240"/>
    </source>
</evidence>
<keyword evidence="7" id="KW-1185">Reference proteome</keyword>
<dbReference type="PROSITE" id="PS50294">
    <property type="entry name" value="WD_REPEATS_REGION"/>
    <property type="match status" value="1"/>
</dbReference>
<dbReference type="AlphaFoldDB" id="A0A671DPJ9"/>
<evidence type="ECO:0000256" key="2">
    <source>
        <dbReference type="ARBA" id="ARBA00022737"/>
    </source>
</evidence>
<dbReference type="PANTHER" id="PTHR15574">
    <property type="entry name" value="WD REPEAT DOMAIN-CONTAINING FAMILY"/>
    <property type="match status" value="1"/>
</dbReference>
<evidence type="ECO:0000313" key="6">
    <source>
        <dbReference type="Ensembl" id="ENSRFEP00010002793.1"/>
    </source>
</evidence>
<dbReference type="OrthoDB" id="4869960at2759"/>
<dbReference type="RefSeq" id="XP_032958097.1">
    <property type="nucleotide sequence ID" value="XM_033102206.1"/>
</dbReference>
<comment type="similarity">
    <text evidence="3">Belongs to the WD repeat DCAF8 family.</text>
</comment>
<accession>A0A671DPJ9</accession>
<dbReference type="KEGG" id="rfq:117019943"/>
<evidence type="ECO:0000256" key="5">
    <source>
        <dbReference type="SAM" id="MobiDB-lite"/>
    </source>
</evidence>
<dbReference type="InterPro" id="IPR045151">
    <property type="entry name" value="DCAF8"/>
</dbReference>
<reference evidence="6" key="5">
    <citation type="submission" date="2025-09" db="UniProtKB">
        <authorList>
            <consortium name="Ensembl"/>
        </authorList>
    </citation>
    <scope>IDENTIFICATION</scope>
</reference>
<reference evidence="6" key="4">
    <citation type="submission" date="2025-08" db="UniProtKB">
        <authorList>
            <consortium name="Ensembl"/>
        </authorList>
    </citation>
    <scope>IDENTIFICATION</scope>
</reference>
<dbReference type="OMA" id="FASGHKN"/>
<reference evidence="6 7" key="1">
    <citation type="journal article" date="2015" name="Annu Rev Anim Biosci">
        <title>The Genome 10K Project: a way forward.</title>
        <authorList>
            <person name="Koepfli K.P."/>
            <person name="Paten B."/>
            <person name="O'Brien S.J."/>
            <person name="Koepfli K.P."/>
            <person name="Paten B."/>
            <person name="Antunes A."/>
            <person name="Belov K."/>
            <person name="Bustamante C."/>
            <person name="Castoe T.A."/>
            <person name="Clawson H."/>
            <person name="Crawford A.J."/>
            <person name="Diekhans M."/>
            <person name="Distel D."/>
            <person name="Durbin R."/>
            <person name="Earl D."/>
            <person name="Fujita M.K."/>
            <person name="Gamble T."/>
            <person name="Georges A."/>
            <person name="Gemmell N."/>
            <person name="Gilbert M.T."/>
            <person name="Graves J.M."/>
            <person name="Green R.E."/>
            <person name="Hickey G."/>
            <person name="Jarvis E.D."/>
            <person name="Johnson W."/>
            <person name="Komissarov A."/>
            <person name="Korf I."/>
            <person name="Kuhn R."/>
            <person name="Larkin D.M."/>
            <person name="Lewin H."/>
            <person name="Lopez J.V."/>
            <person name="Ma J."/>
            <person name="Marques-Bonet T."/>
            <person name="Miller W."/>
            <person name="Murphy R."/>
            <person name="Pevzner P."/>
            <person name="Shapiro B."/>
            <person name="Steiner C."/>
            <person name="Tamazian G."/>
            <person name="Venkatesh B."/>
            <person name="Wang J."/>
            <person name="Wayne R."/>
            <person name="Wiley E."/>
            <person name="Yang H."/>
            <person name="Zhang G."/>
            <person name="Haussler D."/>
            <person name="Ryder O."/>
            <person name="O'Brien S.J."/>
        </authorList>
    </citation>
    <scope>NUCLEOTIDE SEQUENCE</scope>
</reference>
<keyword evidence="1 4" id="KW-0853">WD repeat</keyword>
<dbReference type="PROSITE" id="PS50082">
    <property type="entry name" value="WD_REPEATS_2"/>
    <property type="match status" value="1"/>
</dbReference>
<dbReference type="InterPro" id="IPR001680">
    <property type="entry name" value="WD40_rpt"/>
</dbReference>
<dbReference type="Proteomes" id="UP000472240">
    <property type="component" value="Chromosome 1"/>
</dbReference>
<evidence type="ECO:0000256" key="3">
    <source>
        <dbReference type="ARBA" id="ARBA00060821"/>
    </source>
</evidence>
<feature type="compositionally biased region" description="Polar residues" evidence="5">
    <location>
        <begin position="1"/>
        <end position="25"/>
    </location>
</feature>
<sequence length="582" mass="64761">MSDNVSSTVGPSDSGNGSLSNSAEEQSGAEAGRETSLDTGLSLRFTRNGNGAEDGGAVCLPYIDTDTENESIVSESVGDSDEPINYGRLGEEEEEEREEQPQVQCHEPHHYQYLSDEDGALEDWMASETSALPSPRWKALTALRERQLGSSARFVSEACGARVFVQRFHLQYGLEGHSGCVNSVHFNQSGNWLVTSSDDLRTIVWDWICKKPVLQFETGHKNNVFHAQFLPNTGDSVLATCARDGQILVTELLAQPPYQLSKRVAFHKGASHKMAMEPDTPFTFLTSGEDAVVFAIDLRQNYPASKVVVTRENGRKVGLYTIFVNPANAYQFAVGGQDQFVRIYDQRKINKNENNGVFKKFCPHHLATYDSKAAITSVVYSYDGTELLASYNDEDIYLFNSSDCDGAQYIKRYKGHRNNATVKSVNFYGPRSQFVMSGSDCGHIFLWEKSSCQIVQYMKGDMAGTVNCVEPHPSLPVMATSGLDHDAKIWAPTANATTELTGLKNVIKKNKQERDEDRSHHTDLFDSHMLWFLMRHLTRRGQHRHQRDPAEGGMNADTDESSSTSDTSEEGENQDRVQCLPS</sequence>
<name>A0A671DPJ9_RHIFE</name>